<protein>
    <submittedName>
        <fullName evidence="1">Uncharacterized protein</fullName>
    </submittedName>
</protein>
<name>A0A075I3A2_9ARCH</name>
<accession>A0A075I3A2</accession>
<evidence type="ECO:0000313" key="1">
    <source>
        <dbReference type="EMBL" id="AIF23191.1"/>
    </source>
</evidence>
<sequence length="61" mass="6626">MTEKTIVKGNVTGKVLKSSQPINFLGAIDKKQDQLLTKNTICLANPSKTPSYFFPTGLEAV</sequence>
<organism evidence="1">
    <name type="scientific">uncultured marine thaumarchaeote SAT1000_13_B06</name>
    <dbReference type="NCBI Taxonomy" id="1456381"/>
    <lineage>
        <taxon>Archaea</taxon>
        <taxon>Nitrososphaerota</taxon>
        <taxon>environmental samples</taxon>
    </lineage>
</organism>
<reference evidence="1" key="1">
    <citation type="journal article" date="2014" name="Genome Biol. Evol.">
        <title>Pangenome evidence for extensive interdomain horizontal transfer affecting lineage core and shell genes in uncultured planktonic thaumarchaeota and euryarchaeota.</title>
        <authorList>
            <person name="Deschamps P."/>
            <person name="Zivanovic Y."/>
            <person name="Moreira D."/>
            <person name="Rodriguez-Valera F."/>
            <person name="Lopez-Garcia P."/>
        </authorList>
    </citation>
    <scope>NUCLEOTIDE SEQUENCE</scope>
</reference>
<dbReference type="AlphaFoldDB" id="A0A075I3A2"/>
<proteinExistence type="predicted"/>
<dbReference type="EMBL" id="KF901223">
    <property type="protein sequence ID" value="AIF23191.1"/>
    <property type="molecule type" value="Genomic_DNA"/>
</dbReference>
<dbReference type="Gene3D" id="3.50.30.10">
    <property type="entry name" value="Phosphohistidine domain"/>
    <property type="match status" value="1"/>
</dbReference>